<protein>
    <submittedName>
        <fullName evidence="3">Sorting nexin 1</fullName>
    </submittedName>
</protein>
<evidence type="ECO:0000313" key="4">
    <source>
        <dbReference type="Proteomes" id="UP000233837"/>
    </source>
</evidence>
<dbReference type="EMBL" id="KZ502045">
    <property type="protein sequence ID" value="PKU84579.1"/>
    <property type="molecule type" value="Genomic_DNA"/>
</dbReference>
<feature type="region of interest" description="Disordered" evidence="1">
    <location>
        <begin position="1"/>
        <end position="26"/>
    </location>
</feature>
<keyword evidence="4" id="KW-1185">Reference proteome</keyword>
<gene>
    <name evidence="3" type="primary">SNX1</name>
    <name evidence="3" type="ORF">MA16_Dca025971</name>
</gene>
<sequence>MRCHGNTAREGLEEPTQKPGWRSHGKAARGKIEKAISTLHYFTGITQRENRGDTRRGRGKDSIPLNELARIIPFHINELSLAQISCEKIYQGDPVLCRYLESVNSRRVLCRHLESVNSRKTNMPEYQGQEKIVIRRYSDFVWLRDRLADKFKGIFIPPLPEKSAVDWIFLLLEQLLLLSLLFSCWAAGNSSTKRGLASLFGQSVFVPVNDLCKLWKEQEETGNG</sequence>
<dbReference type="AlphaFoldDB" id="A0A2I0X9I1"/>
<dbReference type="GO" id="GO:0016020">
    <property type="term" value="C:membrane"/>
    <property type="evidence" value="ECO:0007669"/>
    <property type="project" value="UniProtKB-ARBA"/>
</dbReference>
<evidence type="ECO:0000313" key="3">
    <source>
        <dbReference type="EMBL" id="PKU84579.1"/>
    </source>
</evidence>
<dbReference type="PANTHER" id="PTHR10555:SF170">
    <property type="entry name" value="FI18122P1"/>
    <property type="match status" value="1"/>
</dbReference>
<dbReference type="GO" id="GO:0035091">
    <property type="term" value="F:phosphatidylinositol binding"/>
    <property type="evidence" value="ECO:0007669"/>
    <property type="project" value="InterPro"/>
</dbReference>
<reference evidence="3 4" key="1">
    <citation type="journal article" date="2016" name="Sci. Rep.">
        <title>The Dendrobium catenatum Lindl. genome sequence provides insights into polysaccharide synthase, floral development and adaptive evolution.</title>
        <authorList>
            <person name="Zhang G.Q."/>
            <person name="Xu Q."/>
            <person name="Bian C."/>
            <person name="Tsai W.C."/>
            <person name="Yeh C.M."/>
            <person name="Liu K.W."/>
            <person name="Yoshida K."/>
            <person name="Zhang L.S."/>
            <person name="Chang S.B."/>
            <person name="Chen F."/>
            <person name="Shi Y."/>
            <person name="Su Y.Y."/>
            <person name="Zhang Y.Q."/>
            <person name="Chen L.J."/>
            <person name="Yin Y."/>
            <person name="Lin M."/>
            <person name="Huang H."/>
            <person name="Deng H."/>
            <person name="Wang Z.W."/>
            <person name="Zhu S.L."/>
            <person name="Zhao X."/>
            <person name="Deng C."/>
            <person name="Niu S.C."/>
            <person name="Huang J."/>
            <person name="Wang M."/>
            <person name="Liu G.H."/>
            <person name="Yang H.J."/>
            <person name="Xiao X.J."/>
            <person name="Hsiao Y.Y."/>
            <person name="Wu W.L."/>
            <person name="Chen Y.Y."/>
            <person name="Mitsuda N."/>
            <person name="Ohme-Takagi M."/>
            <person name="Luo Y.B."/>
            <person name="Van de Peer Y."/>
            <person name="Liu Z.J."/>
        </authorList>
    </citation>
    <scope>NUCLEOTIDE SEQUENCE [LARGE SCALE GENOMIC DNA]</scope>
    <source>
        <tissue evidence="3">The whole plant</tissue>
    </source>
</reference>
<dbReference type="Proteomes" id="UP000233837">
    <property type="component" value="Unassembled WGS sequence"/>
</dbReference>
<dbReference type="InterPro" id="IPR001683">
    <property type="entry name" value="PX_dom"/>
</dbReference>
<dbReference type="Gene3D" id="3.30.1520.10">
    <property type="entry name" value="Phox-like domain"/>
    <property type="match status" value="1"/>
</dbReference>
<name>A0A2I0X9I1_9ASPA</name>
<reference evidence="3 4" key="2">
    <citation type="journal article" date="2017" name="Nature">
        <title>The Apostasia genome and the evolution of orchids.</title>
        <authorList>
            <person name="Zhang G.Q."/>
            <person name="Liu K.W."/>
            <person name="Li Z."/>
            <person name="Lohaus R."/>
            <person name="Hsiao Y.Y."/>
            <person name="Niu S.C."/>
            <person name="Wang J.Y."/>
            <person name="Lin Y.C."/>
            <person name="Xu Q."/>
            <person name="Chen L.J."/>
            <person name="Yoshida K."/>
            <person name="Fujiwara S."/>
            <person name="Wang Z.W."/>
            <person name="Zhang Y.Q."/>
            <person name="Mitsuda N."/>
            <person name="Wang M."/>
            <person name="Liu G.H."/>
            <person name="Pecoraro L."/>
            <person name="Huang H.X."/>
            <person name="Xiao X.J."/>
            <person name="Lin M."/>
            <person name="Wu X.Y."/>
            <person name="Wu W.L."/>
            <person name="Chen Y.Y."/>
            <person name="Chang S.B."/>
            <person name="Sakamoto S."/>
            <person name="Ohme-Takagi M."/>
            <person name="Yagi M."/>
            <person name="Zeng S.J."/>
            <person name="Shen C.Y."/>
            <person name="Yeh C.M."/>
            <person name="Luo Y.B."/>
            <person name="Tsai W.C."/>
            <person name="Van de Peer Y."/>
            <person name="Liu Z.J."/>
        </authorList>
    </citation>
    <scope>NUCLEOTIDE SEQUENCE [LARGE SCALE GENOMIC DNA]</scope>
    <source>
        <tissue evidence="3">The whole plant</tissue>
    </source>
</reference>
<dbReference type="Pfam" id="PF00787">
    <property type="entry name" value="PX"/>
    <property type="match status" value="1"/>
</dbReference>
<dbReference type="InterPro" id="IPR036871">
    <property type="entry name" value="PX_dom_sf"/>
</dbReference>
<accession>A0A2I0X9I1</accession>
<evidence type="ECO:0000256" key="1">
    <source>
        <dbReference type="SAM" id="MobiDB-lite"/>
    </source>
</evidence>
<dbReference type="SUPFAM" id="SSF64268">
    <property type="entry name" value="PX domain"/>
    <property type="match status" value="1"/>
</dbReference>
<dbReference type="GO" id="GO:0005768">
    <property type="term" value="C:endosome"/>
    <property type="evidence" value="ECO:0007669"/>
    <property type="project" value="TreeGrafter"/>
</dbReference>
<feature type="domain" description="PX" evidence="2">
    <location>
        <begin position="77"/>
        <end position="224"/>
    </location>
</feature>
<dbReference type="PROSITE" id="PS50195">
    <property type="entry name" value="PX"/>
    <property type="match status" value="1"/>
</dbReference>
<dbReference type="STRING" id="906689.A0A2I0X9I1"/>
<dbReference type="PANTHER" id="PTHR10555">
    <property type="entry name" value="SORTING NEXIN"/>
    <property type="match status" value="1"/>
</dbReference>
<proteinExistence type="predicted"/>
<organism evidence="3 4">
    <name type="scientific">Dendrobium catenatum</name>
    <dbReference type="NCBI Taxonomy" id="906689"/>
    <lineage>
        <taxon>Eukaryota</taxon>
        <taxon>Viridiplantae</taxon>
        <taxon>Streptophyta</taxon>
        <taxon>Embryophyta</taxon>
        <taxon>Tracheophyta</taxon>
        <taxon>Spermatophyta</taxon>
        <taxon>Magnoliopsida</taxon>
        <taxon>Liliopsida</taxon>
        <taxon>Asparagales</taxon>
        <taxon>Orchidaceae</taxon>
        <taxon>Epidendroideae</taxon>
        <taxon>Malaxideae</taxon>
        <taxon>Dendrobiinae</taxon>
        <taxon>Dendrobium</taxon>
    </lineage>
</organism>
<evidence type="ECO:0000259" key="2">
    <source>
        <dbReference type="PROSITE" id="PS50195"/>
    </source>
</evidence>